<feature type="domain" description="Caspase family p20" evidence="7">
    <location>
        <begin position="23"/>
        <end position="144"/>
    </location>
</feature>
<dbReference type="PRINTS" id="PR00376">
    <property type="entry name" value="IL1BCENZYME"/>
</dbReference>
<sequence length="263" mass="29023">PKRYLKAFKDLIACVRAMDADVLTVTNATTIKSTEYGDVTGTTADASRLSSVFEQLFFRVKLYENKTADKMKALLADIAADKALVKHDALVVIILSHGAEEGIYGTDGVTVPLKTILEMFNNENCPQLIDKPKMFFTNACRGSKFDHGTRKSLGPSLAAMGTAYGAPMVTTWSDMFVYYSSIEGYVSTRSMFKGSWFGQELATCLAESAHREHLNDLVTILVAKCVSERIGKIDGQFSKQAIETHIRGSVKKVYFNPGLYLEN</sequence>
<comment type="similarity">
    <text evidence="1 5">Belongs to the peptidase C14A family.</text>
</comment>
<dbReference type="InterPro" id="IPR002398">
    <property type="entry name" value="Pept_C14"/>
</dbReference>
<proteinExistence type="inferred from homology"/>
<dbReference type="Gene3D" id="3.40.50.1460">
    <property type="match status" value="1"/>
</dbReference>
<dbReference type="Proteomes" id="UP000759131">
    <property type="component" value="Unassembled WGS sequence"/>
</dbReference>
<dbReference type="SUPFAM" id="SSF52129">
    <property type="entry name" value="Caspase-like"/>
    <property type="match status" value="1"/>
</dbReference>
<accession>A0A7R9KS57</accession>
<reference evidence="8" key="1">
    <citation type="submission" date="2020-11" db="EMBL/GenBank/DDBJ databases">
        <authorList>
            <person name="Tran Van P."/>
        </authorList>
    </citation>
    <scope>NUCLEOTIDE SEQUENCE</scope>
</reference>
<evidence type="ECO:0000256" key="2">
    <source>
        <dbReference type="ARBA" id="ARBA00022670"/>
    </source>
</evidence>
<evidence type="ECO:0000259" key="7">
    <source>
        <dbReference type="PROSITE" id="PS50208"/>
    </source>
</evidence>
<feature type="non-terminal residue" evidence="8">
    <location>
        <position position="1"/>
    </location>
</feature>
<protein>
    <submittedName>
        <fullName evidence="8">Uncharacterized protein</fullName>
    </submittedName>
</protein>
<evidence type="ECO:0000313" key="8">
    <source>
        <dbReference type="EMBL" id="CAD7628390.1"/>
    </source>
</evidence>
<dbReference type="AlphaFoldDB" id="A0A7R9KS57"/>
<keyword evidence="9" id="KW-1185">Reference proteome</keyword>
<evidence type="ECO:0000259" key="6">
    <source>
        <dbReference type="PROSITE" id="PS50207"/>
    </source>
</evidence>
<dbReference type="InterPro" id="IPR015917">
    <property type="entry name" value="Pept_C14A"/>
</dbReference>
<dbReference type="InterPro" id="IPR011600">
    <property type="entry name" value="Pept_C14_caspase"/>
</dbReference>
<dbReference type="PROSITE" id="PS50208">
    <property type="entry name" value="CASPASE_P20"/>
    <property type="match status" value="1"/>
</dbReference>
<name>A0A7R9KS57_9ACAR</name>
<feature type="domain" description="Caspase family p10" evidence="6">
    <location>
        <begin position="173"/>
        <end position="257"/>
    </location>
</feature>
<gene>
    <name evidence="8" type="ORF">OSB1V03_LOCUS8812</name>
</gene>
<keyword evidence="4" id="KW-0378">Hydrolase</keyword>
<dbReference type="PANTHER" id="PTHR47901:SF8">
    <property type="entry name" value="CASPASE-3"/>
    <property type="match status" value="1"/>
</dbReference>
<dbReference type="PROSITE" id="PS50207">
    <property type="entry name" value="CASPASE_P10"/>
    <property type="match status" value="1"/>
</dbReference>
<dbReference type="SMART" id="SM00115">
    <property type="entry name" value="CASc"/>
    <property type="match status" value="1"/>
</dbReference>
<dbReference type="EMBL" id="OC860235">
    <property type="protein sequence ID" value="CAD7628390.1"/>
    <property type="molecule type" value="Genomic_DNA"/>
</dbReference>
<dbReference type="EMBL" id="CAJPIZ010005660">
    <property type="protein sequence ID" value="CAG2108820.1"/>
    <property type="molecule type" value="Genomic_DNA"/>
</dbReference>
<organism evidence="8">
    <name type="scientific">Medioppia subpectinata</name>
    <dbReference type="NCBI Taxonomy" id="1979941"/>
    <lineage>
        <taxon>Eukaryota</taxon>
        <taxon>Metazoa</taxon>
        <taxon>Ecdysozoa</taxon>
        <taxon>Arthropoda</taxon>
        <taxon>Chelicerata</taxon>
        <taxon>Arachnida</taxon>
        <taxon>Acari</taxon>
        <taxon>Acariformes</taxon>
        <taxon>Sarcoptiformes</taxon>
        <taxon>Oribatida</taxon>
        <taxon>Brachypylina</taxon>
        <taxon>Oppioidea</taxon>
        <taxon>Oppiidae</taxon>
        <taxon>Medioppia</taxon>
    </lineage>
</organism>
<dbReference type="InterPro" id="IPR002138">
    <property type="entry name" value="Pept_C14_p10"/>
</dbReference>
<dbReference type="GO" id="GO:0004197">
    <property type="term" value="F:cysteine-type endopeptidase activity"/>
    <property type="evidence" value="ECO:0007669"/>
    <property type="project" value="InterPro"/>
</dbReference>
<evidence type="ECO:0000256" key="3">
    <source>
        <dbReference type="ARBA" id="ARBA00022703"/>
    </source>
</evidence>
<keyword evidence="2" id="KW-0645">Protease</keyword>
<dbReference type="GO" id="GO:0006508">
    <property type="term" value="P:proteolysis"/>
    <property type="evidence" value="ECO:0007669"/>
    <property type="project" value="UniProtKB-KW"/>
</dbReference>
<dbReference type="InterPro" id="IPR001309">
    <property type="entry name" value="Pept_C14_p20"/>
</dbReference>
<dbReference type="OrthoDB" id="6044770at2759"/>
<evidence type="ECO:0000256" key="1">
    <source>
        <dbReference type="ARBA" id="ARBA00010134"/>
    </source>
</evidence>
<evidence type="ECO:0000313" key="9">
    <source>
        <dbReference type="Proteomes" id="UP000759131"/>
    </source>
</evidence>
<dbReference type="GO" id="GO:0006915">
    <property type="term" value="P:apoptotic process"/>
    <property type="evidence" value="ECO:0007669"/>
    <property type="project" value="UniProtKB-KW"/>
</dbReference>
<evidence type="ECO:0000256" key="5">
    <source>
        <dbReference type="RuleBase" id="RU003971"/>
    </source>
</evidence>
<dbReference type="PANTHER" id="PTHR47901">
    <property type="entry name" value="CASPASE RECRUITMENT DOMAIN-CONTAINING PROTEIN 18"/>
    <property type="match status" value="1"/>
</dbReference>
<evidence type="ECO:0000256" key="4">
    <source>
        <dbReference type="ARBA" id="ARBA00022801"/>
    </source>
</evidence>
<dbReference type="InterPro" id="IPR029030">
    <property type="entry name" value="Caspase-like_dom_sf"/>
</dbReference>
<dbReference type="Pfam" id="PF00656">
    <property type="entry name" value="Peptidase_C14"/>
    <property type="match status" value="1"/>
</dbReference>
<keyword evidence="3" id="KW-0053">Apoptosis</keyword>